<dbReference type="SMART" id="SM00448">
    <property type="entry name" value="REC"/>
    <property type="match status" value="1"/>
</dbReference>
<feature type="modified residue" description="4-aspartylphosphate" evidence="2">
    <location>
        <position position="51"/>
    </location>
</feature>
<dbReference type="Gene3D" id="3.40.50.2300">
    <property type="match status" value="1"/>
</dbReference>
<dbReference type="InterPro" id="IPR001789">
    <property type="entry name" value="Sig_transdc_resp-reg_receiver"/>
</dbReference>
<dbReference type="SUPFAM" id="SSF52172">
    <property type="entry name" value="CheY-like"/>
    <property type="match status" value="1"/>
</dbReference>
<evidence type="ECO:0000313" key="5">
    <source>
        <dbReference type="Proteomes" id="UP001322392"/>
    </source>
</evidence>
<dbReference type="InterPro" id="IPR011006">
    <property type="entry name" value="CheY-like_superfamily"/>
</dbReference>
<dbReference type="RefSeq" id="WP_323989158.1">
    <property type="nucleotide sequence ID" value="NZ_CP139639.1"/>
</dbReference>
<dbReference type="EMBL" id="CP139639">
    <property type="protein sequence ID" value="WRI25847.1"/>
    <property type="molecule type" value="Genomic_DNA"/>
</dbReference>
<evidence type="ECO:0000256" key="1">
    <source>
        <dbReference type="ARBA" id="ARBA00022553"/>
    </source>
</evidence>
<dbReference type="CDD" id="cd17546">
    <property type="entry name" value="REC_hyHK_CKI1_RcsC-like"/>
    <property type="match status" value="1"/>
</dbReference>
<dbReference type="SUPFAM" id="SSF47226">
    <property type="entry name" value="Histidine-containing phosphotransfer domain, HPT domain"/>
    <property type="match status" value="1"/>
</dbReference>
<evidence type="ECO:0000256" key="2">
    <source>
        <dbReference type="PROSITE-ProRule" id="PRU00169"/>
    </source>
</evidence>
<evidence type="ECO:0000259" key="3">
    <source>
        <dbReference type="PROSITE" id="PS50110"/>
    </source>
</evidence>
<reference evidence="4 5" key="1">
    <citation type="submission" date="2023-12" db="EMBL/GenBank/DDBJ databases">
        <title>First complete genome sequence of Pseudomonas canadensis strain Pcan-CK-23 isolated from homogenized tissues of Zophobas morio larvae.</title>
        <authorList>
            <person name="Kundlacz C."/>
            <person name="Aldeia C."/>
            <person name="Eddoubaji Y."/>
            <person name="Campos-Madueno E.I."/>
            <person name="Endimiani A."/>
        </authorList>
    </citation>
    <scope>NUCLEOTIDE SEQUENCE [LARGE SCALE GENOMIC DNA]</scope>
    <source>
        <strain evidence="4 5">Pcan-CK-23</strain>
    </source>
</reference>
<keyword evidence="1 2" id="KW-0597">Phosphoprotein</keyword>
<feature type="domain" description="Response regulatory" evidence="3">
    <location>
        <begin position="2"/>
        <end position="121"/>
    </location>
</feature>
<name>A0ABZ1A9P5_9PSED</name>
<dbReference type="PANTHER" id="PTHR45339">
    <property type="entry name" value="HYBRID SIGNAL TRANSDUCTION HISTIDINE KINASE J"/>
    <property type="match status" value="1"/>
</dbReference>
<organism evidence="4 5">
    <name type="scientific">Pseudomonas canadensis</name>
    <dbReference type="NCBI Taxonomy" id="915099"/>
    <lineage>
        <taxon>Bacteria</taxon>
        <taxon>Pseudomonadati</taxon>
        <taxon>Pseudomonadota</taxon>
        <taxon>Gammaproteobacteria</taxon>
        <taxon>Pseudomonadales</taxon>
        <taxon>Pseudomonadaceae</taxon>
        <taxon>Pseudomonas</taxon>
    </lineage>
</organism>
<protein>
    <submittedName>
        <fullName evidence="4">Response regulator</fullName>
    </submittedName>
</protein>
<accession>A0ABZ1A9P5</accession>
<dbReference type="PROSITE" id="PS50110">
    <property type="entry name" value="RESPONSE_REGULATORY"/>
    <property type="match status" value="1"/>
</dbReference>
<sequence>MTVLMVEDHPAYRILLGWILQKLGLGFVMVADGRAALEAMHRQPVDLVLTDCQMPVMDGYVMTRTIRRRERIAGTGRMPIIAFTVTLGTEQIQRCLAAGMDAWLLKPVTFEQLRDILTVWLPATGELREQRRPPAQPDWPTRMSLVDTFGSAATVKHLLQTLVREAQIDLAALAEAKRTRDACAAANHLHRLIGSVAFLGAGALETRGIQMIEAVAREGVQRHAQPLGVLLKDLRLYLKYLSSL</sequence>
<dbReference type="Gene3D" id="1.20.120.160">
    <property type="entry name" value="HPT domain"/>
    <property type="match status" value="1"/>
</dbReference>
<evidence type="ECO:0000313" key="4">
    <source>
        <dbReference type="EMBL" id="WRI25847.1"/>
    </source>
</evidence>
<proteinExistence type="predicted"/>
<dbReference type="Proteomes" id="UP001322392">
    <property type="component" value="Chromosome"/>
</dbReference>
<keyword evidence="5" id="KW-1185">Reference proteome</keyword>
<dbReference type="PANTHER" id="PTHR45339:SF3">
    <property type="entry name" value="HISTIDINE KINASE"/>
    <property type="match status" value="1"/>
</dbReference>
<gene>
    <name evidence="4" type="ORF">SPL95_05885</name>
</gene>
<dbReference type="Pfam" id="PF00072">
    <property type="entry name" value="Response_reg"/>
    <property type="match status" value="1"/>
</dbReference>
<dbReference type="InterPro" id="IPR036641">
    <property type="entry name" value="HPT_dom_sf"/>
</dbReference>